<reference evidence="6" key="1">
    <citation type="submission" date="2017-03" db="EMBL/GenBank/DDBJ databases">
        <authorList>
            <person name="Safronova V.I."/>
            <person name="Sazanova A.L."/>
            <person name="Chirak E.R."/>
        </authorList>
    </citation>
    <scope>NUCLEOTIDE SEQUENCE [LARGE SCALE GENOMIC DNA]</scope>
    <source>
        <strain evidence="6">Ach-343</strain>
    </source>
</reference>
<dbReference type="AlphaFoldDB" id="A0A2W7C3V1"/>
<feature type="region of interest" description="Disordered" evidence="3">
    <location>
        <begin position="98"/>
        <end position="119"/>
    </location>
</feature>
<accession>A0A2W7C3V1</accession>
<feature type="region of interest" description="Disordered" evidence="3">
    <location>
        <begin position="197"/>
        <end position="223"/>
    </location>
</feature>
<evidence type="ECO:0000256" key="1">
    <source>
        <dbReference type="ARBA" id="ARBA00023125"/>
    </source>
</evidence>
<evidence type="ECO:0000256" key="2">
    <source>
        <dbReference type="PROSITE-ProRule" id="PRU01091"/>
    </source>
</evidence>
<organism evidence="5 6">
    <name type="scientific">Mesorhizobium kowhaii</name>
    <dbReference type="NCBI Taxonomy" id="1300272"/>
    <lineage>
        <taxon>Bacteria</taxon>
        <taxon>Pseudomonadati</taxon>
        <taxon>Pseudomonadota</taxon>
        <taxon>Alphaproteobacteria</taxon>
        <taxon>Hyphomicrobiales</taxon>
        <taxon>Phyllobacteriaceae</taxon>
        <taxon>Mesorhizobium</taxon>
    </lineage>
</organism>
<gene>
    <name evidence="5" type="ORF">B5V02_21550</name>
</gene>
<evidence type="ECO:0000256" key="3">
    <source>
        <dbReference type="SAM" id="MobiDB-lite"/>
    </source>
</evidence>
<dbReference type="InterPro" id="IPR036388">
    <property type="entry name" value="WH-like_DNA-bd_sf"/>
</dbReference>
<dbReference type="InterPro" id="IPR001867">
    <property type="entry name" value="OmpR/PhoB-type_DNA-bd"/>
</dbReference>
<feature type="compositionally biased region" description="Polar residues" evidence="3">
    <location>
        <begin position="197"/>
        <end position="210"/>
    </location>
</feature>
<dbReference type="GO" id="GO:0006355">
    <property type="term" value="P:regulation of DNA-templated transcription"/>
    <property type="evidence" value="ECO:0007669"/>
    <property type="project" value="InterPro"/>
</dbReference>
<dbReference type="Pfam" id="PF00486">
    <property type="entry name" value="Trans_reg_C"/>
    <property type="match status" value="1"/>
</dbReference>
<keyword evidence="1 2" id="KW-0238">DNA-binding</keyword>
<evidence type="ECO:0000313" key="5">
    <source>
        <dbReference type="EMBL" id="PZV36498.1"/>
    </source>
</evidence>
<name>A0A2W7C3V1_9HYPH</name>
<dbReference type="SMART" id="SM00862">
    <property type="entry name" value="Trans_reg_C"/>
    <property type="match status" value="1"/>
</dbReference>
<evidence type="ECO:0000313" key="6">
    <source>
        <dbReference type="Proteomes" id="UP000248616"/>
    </source>
</evidence>
<feature type="domain" description="OmpR/PhoB-type" evidence="4">
    <location>
        <begin position="1"/>
        <end position="99"/>
    </location>
</feature>
<dbReference type="EMBL" id="MZXV01000049">
    <property type="protein sequence ID" value="PZV36498.1"/>
    <property type="molecule type" value="Genomic_DNA"/>
</dbReference>
<protein>
    <recommendedName>
        <fullName evidence="4">OmpR/PhoB-type domain-containing protein</fullName>
    </recommendedName>
</protein>
<sequence>MTVTSFGPFRYDLATTTLERDGQPLAVNQRGLLLIDTLLEAGGMVVSKDHLLDRAWPGTVVEESNLTVQIAALRKTLGPRKDGHDWIVTVPESATGWSCPSPRGERSVRRPGARSWRSCHSPTSAAVQTRRASSRGWSMTSSRSCHASRRLPWWALKIQRSTGSERCATSAFAMRSRAPSVAPAEVLGLPRISSTRRLANSSGRKGSTTPRPGCSTCRTASRRPWSACSSRRYDLPRSSVCAGSGPRASMPTSCS</sequence>
<evidence type="ECO:0000259" key="4">
    <source>
        <dbReference type="PROSITE" id="PS51755"/>
    </source>
</evidence>
<dbReference type="OrthoDB" id="7169102at2"/>
<feature type="DNA-binding region" description="OmpR/PhoB-type" evidence="2">
    <location>
        <begin position="1"/>
        <end position="99"/>
    </location>
</feature>
<dbReference type="GO" id="GO:0000160">
    <property type="term" value="P:phosphorelay signal transduction system"/>
    <property type="evidence" value="ECO:0007669"/>
    <property type="project" value="InterPro"/>
</dbReference>
<feature type="region of interest" description="Disordered" evidence="3">
    <location>
        <begin position="235"/>
        <end position="255"/>
    </location>
</feature>
<dbReference type="Proteomes" id="UP000248616">
    <property type="component" value="Unassembled WGS sequence"/>
</dbReference>
<proteinExistence type="predicted"/>
<dbReference type="SUPFAM" id="SSF46894">
    <property type="entry name" value="C-terminal effector domain of the bipartite response regulators"/>
    <property type="match status" value="1"/>
</dbReference>
<dbReference type="GO" id="GO:0003677">
    <property type="term" value="F:DNA binding"/>
    <property type="evidence" value="ECO:0007669"/>
    <property type="project" value="UniProtKB-UniRule"/>
</dbReference>
<dbReference type="CDD" id="cd00383">
    <property type="entry name" value="trans_reg_C"/>
    <property type="match status" value="1"/>
</dbReference>
<dbReference type="PROSITE" id="PS51755">
    <property type="entry name" value="OMPR_PHOB"/>
    <property type="match status" value="1"/>
</dbReference>
<dbReference type="InterPro" id="IPR016032">
    <property type="entry name" value="Sig_transdc_resp-reg_C-effctor"/>
</dbReference>
<keyword evidence="6" id="KW-1185">Reference proteome</keyword>
<comment type="caution">
    <text evidence="5">The sequence shown here is derived from an EMBL/GenBank/DDBJ whole genome shotgun (WGS) entry which is preliminary data.</text>
</comment>
<dbReference type="Gene3D" id="1.10.10.10">
    <property type="entry name" value="Winged helix-like DNA-binding domain superfamily/Winged helix DNA-binding domain"/>
    <property type="match status" value="1"/>
</dbReference>